<sequence length="202" mass="23188">MCLASWSGGLSFAALPPRLTLCRTRRFRKYLHAAKHVTVCNDIIRLGSDYQWLGLNDKMFERDFRWTDGKPLRANQCQEHTPTSHHHATCSSLAWSQIRPLIRSQTLDLQRSNIKMIRMIQTQRSFFQKENKDSRAEKPSEASQHVNICSAHSYKLKPAVRSSDLLQQLRLADALLCELMLKVQCVTFTGIPGSSFTLGRRE</sequence>
<accession>A0A4U5VBY0</accession>
<name>A0A4U5VBY0_COLLU</name>
<dbReference type="SUPFAM" id="SSF56436">
    <property type="entry name" value="C-type lectin-like"/>
    <property type="match status" value="1"/>
</dbReference>
<dbReference type="STRING" id="240159.A0A4U5VBY0"/>
<proteinExistence type="predicted"/>
<organism evidence="1 2">
    <name type="scientific">Collichthys lucidus</name>
    <name type="common">Big head croaker</name>
    <name type="synonym">Sciaena lucida</name>
    <dbReference type="NCBI Taxonomy" id="240159"/>
    <lineage>
        <taxon>Eukaryota</taxon>
        <taxon>Metazoa</taxon>
        <taxon>Chordata</taxon>
        <taxon>Craniata</taxon>
        <taxon>Vertebrata</taxon>
        <taxon>Euteleostomi</taxon>
        <taxon>Actinopterygii</taxon>
        <taxon>Neopterygii</taxon>
        <taxon>Teleostei</taxon>
        <taxon>Neoteleostei</taxon>
        <taxon>Acanthomorphata</taxon>
        <taxon>Eupercaria</taxon>
        <taxon>Sciaenidae</taxon>
        <taxon>Collichthys</taxon>
    </lineage>
</organism>
<keyword evidence="2" id="KW-1185">Reference proteome</keyword>
<gene>
    <name evidence="1" type="ORF">D9C73_018160</name>
</gene>
<evidence type="ECO:0000313" key="1">
    <source>
        <dbReference type="EMBL" id="TKS85071.1"/>
    </source>
</evidence>
<protein>
    <submittedName>
        <fullName evidence="1">Versican core protein</fullName>
    </submittedName>
</protein>
<evidence type="ECO:0000313" key="2">
    <source>
        <dbReference type="Proteomes" id="UP000298787"/>
    </source>
</evidence>
<dbReference type="Gene3D" id="3.10.100.10">
    <property type="entry name" value="Mannose-Binding Protein A, subunit A"/>
    <property type="match status" value="1"/>
</dbReference>
<dbReference type="EMBL" id="CM014093">
    <property type="protein sequence ID" value="TKS85071.1"/>
    <property type="molecule type" value="Genomic_DNA"/>
</dbReference>
<dbReference type="InterPro" id="IPR016187">
    <property type="entry name" value="CTDL_fold"/>
</dbReference>
<dbReference type="InterPro" id="IPR016186">
    <property type="entry name" value="C-type_lectin-like/link_sf"/>
</dbReference>
<dbReference type="Proteomes" id="UP000298787">
    <property type="component" value="Chromosome 16"/>
</dbReference>
<dbReference type="AlphaFoldDB" id="A0A4U5VBY0"/>
<reference evidence="1 2" key="1">
    <citation type="submission" date="2019-01" db="EMBL/GenBank/DDBJ databases">
        <title>Genome Assembly of Collichthys lucidus.</title>
        <authorList>
            <person name="Cai M."/>
            <person name="Xiao S."/>
        </authorList>
    </citation>
    <scope>NUCLEOTIDE SEQUENCE [LARGE SCALE GENOMIC DNA]</scope>
    <source>
        <strain evidence="1">JT15FE1705JMU</strain>
        <tissue evidence="1">Muscle</tissue>
    </source>
</reference>